<dbReference type="Pfam" id="PF04827">
    <property type="entry name" value="Plant_tran"/>
    <property type="match status" value="2"/>
</dbReference>
<dbReference type="InterPro" id="IPR006912">
    <property type="entry name" value="Harbinger_derived_prot"/>
</dbReference>
<dbReference type="AlphaFoldDB" id="A0A0D3CVQ3"/>
<feature type="compositionally biased region" description="Basic and acidic residues" evidence="1">
    <location>
        <begin position="180"/>
        <end position="189"/>
    </location>
</feature>
<keyword evidence="4" id="KW-1185">Reference proteome</keyword>
<dbReference type="PROSITE" id="PS50090">
    <property type="entry name" value="MYB_LIKE"/>
    <property type="match status" value="1"/>
</dbReference>
<accession>A0A0D3CVQ3</accession>
<organism evidence="3 4">
    <name type="scientific">Brassica oleracea var. oleracea</name>
    <dbReference type="NCBI Taxonomy" id="109376"/>
    <lineage>
        <taxon>Eukaryota</taxon>
        <taxon>Viridiplantae</taxon>
        <taxon>Streptophyta</taxon>
        <taxon>Embryophyta</taxon>
        <taxon>Tracheophyta</taxon>
        <taxon>Spermatophyta</taxon>
        <taxon>Magnoliopsida</taxon>
        <taxon>eudicotyledons</taxon>
        <taxon>Gunneridae</taxon>
        <taxon>Pentapetalae</taxon>
        <taxon>rosids</taxon>
        <taxon>malvids</taxon>
        <taxon>Brassicales</taxon>
        <taxon>Brassicaceae</taxon>
        <taxon>Brassiceae</taxon>
        <taxon>Brassica</taxon>
    </lineage>
</organism>
<reference evidence="3" key="2">
    <citation type="submission" date="2015-03" db="UniProtKB">
        <authorList>
            <consortium name="EnsemblPlants"/>
        </authorList>
    </citation>
    <scope>IDENTIFICATION</scope>
</reference>
<dbReference type="InterPro" id="IPR001005">
    <property type="entry name" value="SANT/Myb"/>
</dbReference>
<dbReference type="Gramene" id="Bo6g080690.1">
    <property type="protein sequence ID" value="Bo6g080690.1"/>
    <property type="gene ID" value="Bo6g080690"/>
</dbReference>
<dbReference type="STRING" id="109376.A0A0D3CVQ3"/>
<dbReference type="PANTHER" id="PTHR47150:SF5">
    <property type="entry name" value="OS07G0546750 PROTEIN"/>
    <property type="match status" value="1"/>
</dbReference>
<sequence length="683" mass="78615">MDYNPYQNGSNFVDLLTSQQKSVFGHSQDPFTATQRSEETFVERRERRTWTPRDDIVLMSAWFNTSKDPVVGNEQRSGDFWKRVGAYFAASPKVAGCERREAGHCKQRWQKINEGVSKFCGAYEAAKRGKTSGQNDNDVLKKAHEMFYTNHKKKFSLEHAFMELRHDQKWCDLSNSKTEGSSRKRKYEDANTSEADEASNRPPGVKAAKARGKKTTSDEIPLSKFQTMWSIKQQDLVVKERLSKMSLLDSLIGKEGPLTDSEEALKKKLITDLLSGRSEPKSSVSVKWRQYMCVSRTEAISLVSYGSETIPVCLFLSQQTHESLYCIEANNDTPTYPEIIFRRRFRMNKPLFMHIVDRLSNEVQFFRQKKDGIGRLGLSTLQKCTAAIRVLAYDGIINLFGDEYLRRPTPDDLQRLLHIGELRGFPGMIGSIDYGIINLFGDEYLRRPTPDDLQRLLHIGELRGFPGMIGSIDCMHWEWKNCPNAWKVQYSRGSGKPTIVLEAVASYDLWIWHAFLDLQGREYHLAYYLTDGIYPKWATFIQSIPITQGPKATLFAQRQEAVRKDVERAFGVLQARFAIVKNPALFWDKIKIGKIMRACIILHNMIVENERDEYTQFDVSDFQQGEGYGGSHVDLSYSTDIPTNMANMMGVRTRIRDRQVHQELKNDLVENIWRKFGRDQDNN</sequence>
<feature type="region of interest" description="Disordered" evidence="1">
    <location>
        <begin position="173"/>
        <end position="217"/>
    </location>
</feature>
<dbReference type="HOGENOM" id="CLU_012390_5_0_1"/>
<dbReference type="PANTHER" id="PTHR47150">
    <property type="entry name" value="OS12G0169200 PROTEIN"/>
    <property type="match status" value="1"/>
</dbReference>
<dbReference type="EnsemblPlants" id="Bo6g080690.1">
    <property type="protein sequence ID" value="Bo6g080690.1"/>
    <property type="gene ID" value="Bo6g080690"/>
</dbReference>
<reference evidence="3 4" key="1">
    <citation type="journal article" date="2014" name="Genome Biol.">
        <title>Transcriptome and methylome profiling reveals relics of genome dominance in the mesopolyploid Brassica oleracea.</title>
        <authorList>
            <person name="Parkin I.A."/>
            <person name="Koh C."/>
            <person name="Tang H."/>
            <person name="Robinson S.J."/>
            <person name="Kagale S."/>
            <person name="Clarke W.E."/>
            <person name="Town C.D."/>
            <person name="Nixon J."/>
            <person name="Krishnakumar V."/>
            <person name="Bidwell S.L."/>
            <person name="Denoeud F."/>
            <person name="Belcram H."/>
            <person name="Links M.G."/>
            <person name="Just J."/>
            <person name="Clarke C."/>
            <person name="Bender T."/>
            <person name="Huebert T."/>
            <person name="Mason A.S."/>
            <person name="Pires J.C."/>
            <person name="Barker G."/>
            <person name="Moore J."/>
            <person name="Walley P.G."/>
            <person name="Manoli S."/>
            <person name="Batley J."/>
            <person name="Edwards D."/>
            <person name="Nelson M.N."/>
            <person name="Wang X."/>
            <person name="Paterson A.H."/>
            <person name="King G."/>
            <person name="Bancroft I."/>
            <person name="Chalhoub B."/>
            <person name="Sharpe A.G."/>
        </authorList>
    </citation>
    <scope>NUCLEOTIDE SEQUENCE</scope>
    <source>
        <strain evidence="3 4">cv. TO1000</strain>
    </source>
</reference>
<feature type="domain" description="Myb-like" evidence="2">
    <location>
        <begin position="42"/>
        <end position="113"/>
    </location>
</feature>
<dbReference type="Proteomes" id="UP000032141">
    <property type="component" value="Chromosome C6"/>
</dbReference>
<proteinExistence type="predicted"/>
<evidence type="ECO:0000256" key="1">
    <source>
        <dbReference type="SAM" id="MobiDB-lite"/>
    </source>
</evidence>
<name>A0A0D3CVQ3_BRAOL</name>
<evidence type="ECO:0000313" key="4">
    <source>
        <dbReference type="Proteomes" id="UP000032141"/>
    </source>
</evidence>
<evidence type="ECO:0000259" key="2">
    <source>
        <dbReference type="PROSITE" id="PS50090"/>
    </source>
</evidence>
<evidence type="ECO:0000313" key="3">
    <source>
        <dbReference type="EnsemblPlants" id="Bo6g080690.1"/>
    </source>
</evidence>
<protein>
    <recommendedName>
        <fullName evidence="2">Myb-like domain-containing protein</fullName>
    </recommendedName>
</protein>